<feature type="transmembrane region" description="Helical" evidence="1">
    <location>
        <begin position="7"/>
        <end position="24"/>
    </location>
</feature>
<name>B2ZY92_9CAUD</name>
<proteinExistence type="predicted"/>
<sequence length="75" mass="8459">MTAIFHIVVTVVVVLFVVWTWWNASPYDGAGVVMLGLLALAFLIFWNRSYIDQADKRPDVRVAPHCDCRPAPSNQ</sequence>
<accession>B2ZY92</accession>
<evidence type="ECO:0000256" key="1">
    <source>
        <dbReference type="SAM" id="Phobius"/>
    </source>
</evidence>
<dbReference type="EMBL" id="AB366653">
    <property type="protein sequence ID" value="BAG41725.1"/>
    <property type="molecule type" value="Genomic_DNA"/>
</dbReference>
<keyword evidence="1" id="KW-1133">Transmembrane helix</keyword>
<feature type="transmembrane region" description="Helical" evidence="1">
    <location>
        <begin position="30"/>
        <end position="47"/>
    </location>
</feature>
<organism evidence="2 3">
    <name type="scientific">Ralstonia phage phiRSL1</name>
    <dbReference type="NCBI Taxonomy" id="1980924"/>
    <lineage>
        <taxon>Viruses</taxon>
        <taxon>Duplodnaviria</taxon>
        <taxon>Heunggongvirae</taxon>
        <taxon>Uroviricota</taxon>
        <taxon>Caudoviricetes</taxon>
        <taxon>Mieseafarmvirus</taxon>
        <taxon>Mieseafarmvirus RSL1</taxon>
    </lineage>
</organism>
<protein>
    <submittedName>
        <fullName evidence="2">Uncharacterized protein</fullName>
    </submittedName>
</protein>
<dbReference type="GeneID" id="6369888"/>
<keyword evidence="1" id="KW-0812">Transmembrane</keyword>
<evidence type="ECO:0000313" key="2">
    <source>
        <dbReference type="EMBL" id="BAG41725.1"/>
    </source>
</evidence>
<dbReference type="Proteomes" id="UP000001034">
    <property type="component" value="Segment"/>
</dbReference>
<evidence type="ECO:0000313" key="3">
    <source>
        <dbReference type="Proteomes" id="UP000001034"/>
    </source>
</evidence>
<dbReference type="RefSeq" id="YP_001950155.1">
    <property type="nucleotide sequence ID" value="NC_010811.2"/>
</dbReference>
<keyword evidence="1" id="KW-0472">Membrane</keyword>
<reference evidence="2 3" key="1">
    <citation type="journal article" date="2010" name="Virology">
        <title>A jumbo phage infecting the phytopathogen Ralstonia solanacearum defines a new lineage of the Myoviridae family.</title>
        <authorList>
            <person name="Yamada T."/>
            <person name="Satoh S."/>
            <person name="Ishikawa H."/>
            <person name="Fujiwara A."/>
            <person name="Kawasaki T."/>
            <person name="Fujie M."/>
            <person name="Ogata H."/>
        </authorList>
    </citation>
    <scope>NUCLEOTIDE SEQUENCE [LARGE SCALE GENOMIC DNA]</scope>
</reference>
<keyword evidence="3" id="KW-1185">Reference proteome</keyword>
<dbReference type="KEGG" id="vg:6369888"/>